<dbReference type="AlphaFoldDB" id="A0A7S3ZPF9"/>
<reference evidence="1" key="1">
    <citation type="submission" date="2021-01" db="EMBL/GenBank/DDBJ databases">
        <authorList>
            <person name="Corre E."/>
            <person name="Pelletier E."/>
            <person name="Niang G."/>
            <person name="Scheremetjew M."/>
            <person name="Finn R."/>
            <person name="Kale V."/>
            <person name="Holt S."/>
            <person name="Cochrane G."/>
            <person name="Meng A."/>
            <person name="Brown T."/>
            <person name="Cohen L."/>
        </authorList>
    </citation>
    <scope>NUCLEOTIDE SEQUENCE</scope>
    <source>
        <strain evidence="1">CCMP1756</strain>
    </source>
</reference>
<dbReference type="EMBL" id="HBIW01006232">
    <property type="protein sequence ID" value="CAE0689734.1"/>
    <property type="molecule type" value="Transcribed_RNA"/>
</dbReference>
<protein>
    <recommendedName>
        <fullName evidence="4">GH18 domain-containing protein</fullName>
    </recommendedName>
</protein>
<proteinExistence type="predicted"/>
<evidence type="ECO:0008006" key="4">
    <source>
        <dbReference type="Google" id="ProtNLM"/>
    </source>
</evidence>
<name>A0A7S3ZPF9_9STRA</name>
<gene>
    <name evidence="1" type="ORF">PCAL00307_LOCUS5169</name>
    <name evidence="2" type="ORF">PECAL_1P23670</name>
</gene>
<dbReference type="InterPro" id="IPR017853">
    <property type="entry name" value="GH"/>
</dbReference>
<evidence type="ECO:0000313" key="2">
    <source>
        <dbReference type="EMBL" id="CAH0365904.1"/>
    </source>
</evidence>
<dbReference type="OrthoDB" id="2145504at2759"/>
<dbReference type="Proteomes" id="UP000789595">
    <property type="component" value="Unassembled WGS sequence"/>
</dbReference>
<evidence type="ECO:0000313" key="3">
    <source>
        <dbReference type="Proteomes" id="UP000789595"/>
    </source>
</evidence>
<dbReference type="Gene3D" id="3.20.20.80">
    <property type="entry name" value="Glycosidases"/>
    <property type="match status" value="1"/>
</dbReference>
<evidence type="ECO:0000313" key="1">
    <source>
        <dbReference type="EMBL" id="CAE0689734.1"/>
    </source>
</evidence>
<dbReference type="SUPFAM" id="SSF51445">
    <property type="entry name" value="(Trans)glycosidases"/>
    <property type="match status" value="1"/>
</dbReference>
<reference evidence="2" key="2">
    <citation type="submission" date="2021-11" db="EMBL/GenBank/DDBJ databases">
        <authorList>
            <consortium name="Genoscope - CEA"/>
            <person name="William W."/>
        </authorList>
    </citation>
    <scope>NUCLEOTIDE SEQUENCE</scope>
</reference>
<accession>A0A7S3ZPF9</accession>
<keyword evidence="3" id="KW-1185">Reference proteome</keyword>
<dbReference type="EMBL" id="CAKKNE010000001">
    <property type="protein sequence ID" value="CAH0365904.1"/>
    <property type="molecule type" value="Genomic_DNA"/>
</dbReference>
<organism evidence="1">
    <name type="scientific">Pelagomonas calceolata</name>
    <dbReference type="NCBI Taxonomy" id="35677"/>
    <lineage>
        <taxon>Eukaryota</taxon>
        <taxon>Sar</taxon>
        <taxon>Stramenopiles</taxon>
        <taxon>Ochrophyta</taxon>
        <taxon>Pelagophyceae</taxon>
        <taxon>Pelagomonadales</taxon>
        <taxon>Pelagomonadaceae</taxon>
        <taxon>Pelagomonas</taxon>
    </lineage>
</organism>
<sequence>MLFAMSVAAAAALSTPERALPKGRLLVGYATDRSLREDRVVAACRQGVNVVIWSFAHLEVEDDVPRVRPTFDVDLVRATQKRLEAEQLDVRHLVAFGGWNGPHPDEKLDGRAWFEVWRAWNVAHGFVFDGCDWDLEGNDDASQNLSEAMVALVADFCREAKRHGYLIALAPAESYLDAGSAEVDLLLNHEPRAPWRPGENGFPAAGFPYAGRNAYAAVLARAGMDSVDAVSVQLYEGYSSACYALTRGGAALATYAEEVAAGLSTKGVTVGADVVRVPREKLLLGFANGWADNEKFIRVEPEDAARAVQSAGLRGAMFWVIDEEGSPYDFAGRYTGALPAAGSAELR</sequence>